<feature type="region of interest" description="Disordered" evidence="1">
    <location>
        <begin position="1"/>
        <end position="23"/>
    </location>
</feature>
<evidence type="ECO:0000256" key="1">
    <source>
        <dbReference type="SAM" id="MobiDB-lite"/>
    </source>
</evidence>
<protein>
    <submittedName>
        <fullName evidence="3">Transmembrane protein</fullName>
    </submittedName>
</protein>
<evidence type="ECO:0000313" key="2">
    <source>
        <dbReference type="Proteomes" id="UP000887572"/>
    </source>
</evidence>
<keyword evidence="2" id="KW-1185">Reference proteome</keyword>
<dbReference type="WBParaSite" id="Gr19_v10_g11711.t2">
    <property type="protein sequence ID" value="Gr19_v10_g11711.t2"/>
    <property type="gene ID" value="Gr19_v10_g11711"/>
</dbReference>
<name>A0A914GVG0_GLORO</name>
<evidence type="ECO:0000313" key="3">
    <source>
        <dbReference type="WBParaSite" id="Gr19_v10_g11711.t2"/>
    </source>
</evidence>
<accession>A0A914GVG0</accession>
<dbReference type="AlphaFoldDB" id="A0A914GVG0"/>
<sequence length="160" mass="16613">MSTLSVGGDSQKHNGTSGVHAAAQQQQMTAMAAAVPVVAAANGRNFGHTCTSRPPAGGTRTHDLHMHIQTVCLPYPFEPCAQAAACFRSSLLKFGTLGAELSVFICPLRSEWSLNITVSASAGALQSKAAPAGDVGEEGEEWPTNGPKARLYSVLCVSKC</sequence>
<proteinExistence type="predicted"/>
<dbReference type="Proteomes" id="UP000887572">
    <property type="component" value="Unplaced"/>
</dbReference>
<reference evidence="3" key="1">
    <citation type="submission" date="2022-11" db="UniProtKB">
        <authorList>
            <consortium name="WormBaseParasite"/>
        </authorList>
    </citation>
    <scope>IDENTIFICATION</scope>
</reference>
<organism evidence="2 3">
    <name type="scientific">Globodera rostochiensis</name>
    <name type="common">Golden nematode worm</name>
    <name type="synonym">Heterodera rostochiensis</name>
    <dbReference type="NCBI Taxonomy" id="31243"/>
    <lineage>
        <taxon>Eukaryota</taxon>
        <taxon>Metazoa</taxon>
        <taxon>Ecdysozoa</taxon>
        <taxon>Nematoda</taxon>
        <taxon>Chromadorea</taxon>
        <taxon>Rhabditida</taxon>
        <taxon>Tylenchina</taxon>
        <taxon>Tylenchomorpha</taxon>
        <taxon>Tylenchoidea</taxon>
        <taxon>Heteroderidae</taxon>
        <taxon>Heteroderinae</taxon>
        <taxon>Globodera</taxon>
    </lineage>
</organism>